<dbReference type="Proteomes" id="UP001236620">
    <property type="component" value="Unassembled WGS sequence"/>
</dbReference>
<evidence type="ECO:0000313" key="1">
    <source>
        <dbReference type="EMBL" id="MDQ0568036.1"/>
    </source>
</evidence>
<accession>A0ABU0NGA9</accession>
<dbReference type="Pfam" id="PF03382">
    <property type="entry name" value="DUF285"/>
    <property type="match status" value="2"/>
</dbReference>
<name>A0ABU0NGA9_9MOLU</name>
<organism evidence="1 2">
    <name type="scientific">Mycoplasma yeatsii</name>
    <dbReference type="NCBI Taxonomy" id="51365"/>
    <lineage>
        <taxon>Bacteria</taxon>
        <taxon>Bacillati</taxon>
        <taxon>Mycoplasmatota</taxon>
        <taxon>Mollicutes</taxon>
        <taxon>Mycoplasmataceae</taxon>
        <taxon>Mycoplasma</taxon>
    </lineage>
</organism>
<sequence length="255" mass="29233">MKLLGCLLLTCLSAPGLKLTTKVNNSNITRQYSSIVVEWKEHKYNDDKTKCTEIGYFKNHKGEWQIQNFHESVKEVPDVLPSHITSLSDAFASNKNTEIKGIEKWDTSNVTDMSYTFKFAQKFNQDISNWNTSQVTSMECMFSYAKNFNQDIGNWNISSLTNAEGIFLGAETFNRDISKWNTSNVTTMRRMFTGASKFNQDINTKKVTREDGSTYIAWDTSNVTNMNRMFAVASDFNHPLDKWNTSKVTDMDAMF</sequence>
<gene>
    <name evidence="1" type="ORF">J2Z63_000684</name>
</gene>
<dbReference type="NCBIfam" id="TIGR02167">
    <property type="entry name" value="Liste_lipo_26"/>
    <property type="match status" value="4"/>
</dbReference>
<proteinExistence type="predicted"/>
<evidence type="ECO:0000313" key="2">
    <source>
        <dbReference type="Proteomes" id="UP001236620"/>
    </source>
</evidence>
<keyword evidence="2" id="KW-1185">Reference proteome</keyword>
<dbReference type="EMBL" id="JAUSWP010000007">
    <property type="protein sequence ID" value="MDQ0568036.1"/>
    <property type="molecule type" value="Genomic_DNA"/>
</dbReference>
<dbReference type="InterPro" id="IPR011889">
    <property type="entry name" value="Liste_lipo_26"/>
</dbReference>
<reference evidence="1" key="1">
    <citation type="submission" date="2023-07" db="EMBL/GenBank/DDBJ databases">
        <title>Genomic Encyclopedia of Type Strains, Phase IV (KMG-IV): sequencing the most valuable type-strain genomes for metagenomic binning, comparative biology and taxonomic classification.</title>
        <authorList>
            <person name="Goeker M."/>
        </authorList>
    </citation>
    <scope>NUCLEOTIDE SEQUENCE [LARGE SCALE GENOMIC DNA]</scope>
    <source>
        <strain evidence="1">DSM 22019</strain>
    </source>
</reference>
<dbReference type="InterPro" id="IPR005046">
    <property type="entry name" value="DUF285"/>
</dbReference>
<comment type="caution">
    <text evidence="1">The sequence shown here is derived from an EMBL/GenBank/DDBJ whole genome shotgun (WGS) entry which is preliminary data.</text>
</comment>
<protein>
    <submittedName>
        <fullName evidence="1">Surface protein</fullName>
    </submittedName>
</protein>
<dbReference type="RefSeq" id="WP_307445345.1">
    <property type="nucleotide sequence ID" value="NZ_JAUSWP010000007.1"/>
</dbReference>